<name>A0A940PB20_9ENTE</name>
<dbReference type="AlphaFoldDB" id="A0A940PB20"/>
<dbReference type="EMBL" id="JAEEGA010000006">
    <property type="protein sequence ID" value="MBP1041455.1"/>
    <property type="molecule type" value="Genomic_DNA"/>
</dbReference>
<dbReference type="RefSeq" id="WP_209527418.1">
    <property type="nucleotide sequence ID" value="NZ_JAEEGA010000006.1"/>
</dbReference>
<sequence length="187" mass="20375">MKKKVMILTLTVVALFLVGYTTLGSAKTTNEVAKEWDLSADTIDSLSLLGAEQDVKMTIIKTDQDKTVVKLVGKVSSKTEKELEQAKVALGSLEIVLSDPSDFKLMPNNDGKSELEMQVFLGKEVSLKKVKIESVVGNITVTIPQDFQGDYVTVAKNGGEVLEVPETSNEQTKVLEVSTIGDIRIKK</sequence>
<keyword evidence="2" id="KW-1185">Reference proteome</keyword>
<evidence type="ECO:0000313" key="2">
    <source>
        <dbReference type="Proteomes" id="UP000674938"/>
    </source>
</evidence>
<protein>
    <submittedName>
        <fullName evidence="1">Uncharacterized protein</fullName>
    </submittedName>
</protein>
<comment type="caution">
    <text evidence="1">The sequence shown here is derived from an EMBL/GenBank/DDBJ whole genome shotgun (WGS) entry which is preliminary data.</text>
</comment>
<dbReference type="Proteomes" id="UP000674938">
    <property type="component" value="Unassembled WGS sequence"/>
</dbReference>
<organism evidence="1 2">
    <name type="scientific">Vagococcus allomyrinae</name>
    <dbReference type="NCBI Taxonomy" id="2794353"/>
    <lineage>
        <taxon>Bacteria</taxon>
        <taxon>Bacillati</taxon>
        <taxon>Bacillota</taxon>
        <taxon>Bacilli</taxon>
        <taxon>Lactobacillales</taxon>
        <taxon>Enterococcaceae</taxon>
        <taxon>Vagococcus</taxon>
    </lineage>
</organism>
<proteinExistence type="predicted"/>
<accession>A0A940PB20</accession>
<gene>
    <name evidence="1" type="ORF">I6N95_10600</name>
</gene>
<reference evidence="1" key="1">
    <citation type="submission" date="2020-12" db="EMBL/GenBank/DDBJ databases">
        <title>Vagococcus allomyrinae sp. nov. and Enterococcus lavae sp. nov., isolated from the larvae of Allomyrina dichotoma.</title>
        <authorList>
            <person name="Lee S.D."/>
        </authorList>
    </citation>
    <scope>NUCLEOTIDE SEQUENCE</scope>
    <source>
        <strain evidence="1">BWB3-3</strain>
    </source>
</reference>
<evidence type="ECO:0000313" key="1">
    <source>
        <dbReference type="EMBL" id="MBP1041455.1"/>
    </source>
</evidence>